<organism evidence="1">
    <name type="scientific">marine sediment metagenome</name>
    <dbReference type="NCBI Taxonomy" id="412755"/>
    <lineage>
        <taxon>unclassified sequences</taxon>
        <taxon>metagenomes</taxon>
        <taxon>ecological metagenomes</taxon>
    </lineage>
</organism>
<evidence type="ECO:0008006" key="2">
    <source>
        <dbReference type="Google" id="ProtNLM"/>
    </source>
</evidence>
<protein>
    <recommendedName>
        <fullName evidence="2">SRP54-type proteins GTP-binding domain-containing protein</fullName>
    </recommendedName>
</protein>
<gene>
    <name evidence="1" type="ORF">S01H4_45900</name>
</gene>
<dbReference type="EMBL" id="BART01025591">
    <property type="protein sequence ID" value="GAH02729.1"/>
    <property type="molecule type" value="Genomic_DNA"/>
</dbReference>
<evidence type="ECO:0000313" key="1">
    <source>
        <dbReference type="EMBL" id="GAH02729.1"/>
    </source>
</evidence>
<feature type="non-terminal residue" evidence="1">
    <location>
        <position position="1"/>
    </location>
</feature>
<name>X1DCD5_9ZZZZ</name>
<reference evidence="1" key="1">
    <citation type="journal article" date="2014" name="Front. Microbiol.">
        <title>High frequency of phylogenetically diverse reductive dehalogenase-homologous genes in deep subseafloor sedimentary metagenomes.</title>
        <authorList>
            <person name="Kawai M."/>
            <person name="Futagami T."/>
            <person name="Toyoda A."/>
            <person name="Takaki Y."/>
            <person name="Nishi S."/>
            <person name="Hori S."/>
            <person name="Arai W."/>
            <person name="Tsubouchi T."/>
            <person name="Morono Y."/>
            <person name="Uchiyama I."/>
            <person name="Ito T."/>
            <person name="Fujiyama A."/>
            <person name="Inagaki F."/>
            <person name="Takami H."/>
        </authorList>
    </citation>
    <scope>NUCLEOTIDE SEQUENCE</scope>
    <source>
        <strain evidence="1">Expedition CK06-06</strain>
    </source>
</reference>
<proteinExistence type="predicted"/>
<accession>X1DCD5</accession>
<comment type="caution">
    <text evidence="1">The sequence shown here is derived from an EMBL/GenBank/DDBJ whole genome shotgun (WGS) entry which is preliminary data.</text>
</comment>
<dbReference type="AlphaFoldDB" id="X1DCD5"/>
<sequence>FSFIGTGEKLMDIHPFDKEAYLESLVLKA</sequence>